<dbReference type="OrthoDB" id="658746at2"/>
<gene>
    <name evidence="1" type="ORF">E0486_09960</name>
</gene>
<dbReference type="Proteomes" id="UP000295164">
    <property type="component" value="Unassembled WGS sequence"/>
</dbReference>
<accession>A0A4R4E437</accession>
<evidence type="ECO:0000313" key="1">
    <source>
        <dbReference type="EMBL" id="TCZ71395.1"/>
    </source>
</evidence>
<name>A0A4R4E437_9BACT</name>
<dbReference type="RefSeq" id="WP_131852018.1">
    <property type="nucleotide sequence ID" value="NZ_SKFH01000013.1"/>
</dbReference>
<proteinExistence type="predicted"/>
<sequence>MKNYLLAFSFLALLAGCNKDKFQTAPQLTLLEAGNLEVPYGGALRLRLEFTDKEGDVDDTLFIRRVRINQRSTPTVRDSLKIKVPDFPDRNKGEIVLDLTYQNYLISSAAPLNVPNTNPPVKESDSLIYKFVLKDKAGNKSDTLVVNGIVVQRR</sequence>
<comment type="caution">
    <text evidence="1">The sequence shown here is derived from an EMBL/GenBank/DDBJ whole genome shotgun (WGS) entry which is preliminary data.</text>
</comment>
<dbReference type="PROSITE" id="PS51257">
    <property type="entry name" value="PROKAR_LIPOPROTEIN"/>
    <property type="match status" value="1"/>
</dbReference>
<protein>
    <recommendedName>
        <fullName evidence="3">DUF4625 domain-containing protein</fullName>
    </recommendedName>
</protein>
<organism evidence="1 2">
    <name type="scientific">Flaviaesturariibacter aridisoli</name>
    <dbReference type="NCBI Taxonomy" id="2545761"/>
    <lineage>
        <taxon>Bacteria</taxon>
        <taxon>Pseudomonadati</taxon>
        <taxon>Bacteroidota</taxon>
        <taxon>Chitinophagia</taxon>
        <taxon>Chitinophagales</taxon>
        <taxon>Chitinophagaceae</taxon>
        <taxon>Flaviaestuariibacter</taxon>
    </lineage>
</organism>
<dbReference type="AlphaFoldDB" id="A0A4R4E437"/>
<dbReference type="EMBL" id="SKFH01000013">
    <property type="protein sequence ID" value="TCZ71395.1"/>
    <property type="molecule type" value="Genomic_DNA"/>
</dbReference>
<keyword evidence="2" id="KW-1185">Reference proteome</keyword>
<reference evidence="1 2" key="1">
    <citation type="submission" date="2019-03" db="EMBL/GenBank/DDBJ databases">
        <authorList>
            <person name="Kim M.K.M."/>
        </authorList>
    </citation>
    <scope>NUCLEOTIDE SEQUENCE [LARGE SCALE GENOMIC DNA]</scope>
    <source>
        <strain evidence="1 2">17J68-15</strain>
    </source>
</reference>
<evidence type="ECO:0008006" key="3">
    <source>
        <dbReference type="Google" id="ProtNLM"/>
    </source>
</evidence>
<evidence type="ECO:0000313" key="2">
    <source>
        <dbReference type="Proteomes" id="UP000295164"/>
    </source>
</evidence>